<evidence type="ECO:0000256" key="1">
    <source>
        <dbReference type="SAM" id="Phobius"/>
    </source>
</evidence>
<keyword evidence="1" id="KW-0472">Membrane</keyword>
<proteinExistence type="predicted"/>
<protein>
    <submittedName>
        <fullName evidence="3">Uncharacterized protein</fullName>
    </submittedName>
</protein>
<keyword evidence="4" id="KW-1185">Reference proteome</keyword>
<feature type="signal peptide" evidence="2">
    <location>
        <begin position="1"/>
        <end position="20"/>
    </location>
</feature>
<gene>
    <name evidence="3" type="ORF">JMF97_30275</name>
</gene>
<accession>A0ABS1UZV8</accession>
<name>A0ABS1UZV8_9ACTN</name>
<reference evidence="3 4" key="1">
    <citation type="submission" date="2021-01" db="EMBL/GenBank/DDBJ databases">
        <title>Genome sequencing of Micromonospora fiedleri MG-37.</title>
        <authorList>
            <person name="Moreland P.E.J."/>
            <person name="Stach J.E.M."/>
        </authorList>
    </citation>
    <scope>NUCLEOTIDE SEQUENCE [LARGE SCALE GENOMIC DNA]</scope>
    <source>
        <strain evidence="3 4">MG-37</strain>
    </source>
</reference>
<evidence type="ECO:0000313" key="3">
    <source>
        <dbReference type="EMBL" id="MBL6280450.1"/>
    </source>
</evidence>
<keyword evidence="1" id="KW-0812">Transmembrane</keyword>
<feature type="transmembrane region" description="Helical" evidence="1">
    <location>
        <begin position="33"/>
        <end position="54"/>
    </location>
</feature>
<dbReference type="RefSeq" id="WP_203224636.1">
    <property type="nucleotide sequence ID" value="NZ_JAETXL010000022.1"/>
</dbReference>
<keyword evidence="2" id="KW-0732">Signal</keyword>
<keyword evidence="1" id="KW-1133">Transmembrane helix</keyword>
<organism evidence="3 4">
    <name type="scientific">Micromonospora fiedleri</name>
    <dbReference type="NCBI Taxonomy" id="1157498"/>
    <lineage>
        <taxon>Bacteria</taxon>
        <taxon>Bacillati</taxon>
        <taxon>Actinomycetota</taxon>
        <taxon>Actinomycetes</taxon>
        <taxon>Micromonosporales</taxon>
        <taxon>Micromonosporaceae</taxon>
        <taxon>Micromonospora</taxon>
    </lineage>
</organism>
<dbReference type="EMBL" id="JAETXL010000022">
    <property type="protein sequence ID" value="MBL6280450.1"/>
    <property type="molecule type" value="Genomic_DNA"/>
</dbReference>
<comment type="caution">
    <text evidence="3">The sequence shown here is derived from an EMBL/GenBank/DDBJ whole genome shotgun (WGS) entry which is preliminary data.</text>
</comment>
<evidence type="ECO:0000313" key="4">
    <source>
        <dbReference type="Proteomes" id="UP000661193"/>
    </source>
</evidence>
<feature type="chain" id="PRO_5046109772" evidence="2">
    <location>
        <begin position="21"/>
        <end position="68"/>
    </location>
</feature>
<dbReference type="Proteomes" id="UP000661193">
    <property type="component" value="Unassembled WGS sequence"/>
</dbReference>
<evidence type="ECO:0000256" key="2">
    <source>
        <dbReference type="SAM" id="SignalP"/>
    </source>
</evidence>
<sequence>MMYALLTGYTCLAVSLAAMAVVMIVNGDPEASVGLAVGFGLFALVFVTLAAALYRPLLHQGVSEPLQR</sequence>